<accession>A0A6H2A042</accession>
<name>A0A6H2A042_9ZZZZ</name>
<keyword evidence="1" id="KW-0472">Membrane</keyword>
<sequence length="85" mass="9302">MIWVGVYFLVGMLVLALLDLFTGRIRKQFGWGVAETQERLVLLGSMVGWRTAAMVTAVLLLVFWPVAIYGAIESAVAKKEKSSGA</sequence>
<dbReference type="EMBL" id="MT144379">
    <property type="protein sequence ID" value="QJA52937.1"/>
    <property type="molecule type" value="Genomic_DNA"/>
</dbReference>
<evidence type="ECO:0000256" key="1">
    <source>
        <dbReference type="SAM" id="Phobius"/>
    </source>
</evidence>
<evidence type="ECO:0000313" key="2">
    <source>
        <dbReference type="EMBL" id="QJA52937.1"/>
    </source>
</evidence>
<protein>
    <submittedName>
        <fullName evidence="2">Uncharacterized protein</fullName>
    </submittedName>
</protein>
<dbReference type="AlphaFoldDB" id="A0A6H2A042"/>
<feature type="transmembrane region" description="Helical" evidence="1">
    <location>
        <begin position="47"/>
        <end position="72"/>
    </location>
</feature>
<keyword evidence="1" id="KW-1133">Transmembrane helix</keyword>
<organism evidence="2">
    <name type="scientific">viral metagenome</name>
    <dbReference type="NCBI Taxonomy" id="1070528"/>
    <lineage>
        <taxon>unclassified sequences</taxon>
        <taxon>metagenomes</taxon>
        <taxon>organismal metagenomes</taxon>
    </lineage>
</organism>
<keyword evidence="1" id="KW-0812">Transmembrane</keyword>
<feature type="transmembrane region" description="Helical" evidence="1">
    <location>
        <begin position="6"/>
        <end position="26"/>
    </location>
</feature>
<reference evidence="2" key="1">
    <citation type="submission" date="2020-03" db="EMBL/GenBank/DDBJ databases">
        <title>The deep terrestrial virosphere.</title>
        <authorList>
            <person name="Holmfeldt K."/>
            <person name="Nilsson E."/>
            <person name="Simone D."/>
            <person name="Lopez-Fernandez M."/>
            <person name="Wu X."/>
            <person name="de Brujin I."/>
            <person name="Lundin D."/>
            <person name="Andersson A."/>
            <person name="Bertilsson S."/>
            <person name="Dopson M."/>
        </authorList>
    </citation>
    <scope>NUCLEOTIDE SEQUENCE</scope>
    <source>
        <strain evidence="2">TM448A03084</strain>
    </source>
</reference>
<proteinExistence type="predicted"/>
<gene>
    <name evidence="2" type="ORF">TM448A03084_0010</name>
</gene>